<dbReference type="PANTHER" id="PTHR43025:SF3">
    <property type="entry name" value="MONOGALACTOSYLDIACYLGLYCEROL SYNTHASE 1, CHLOROPLASTIC"/>
    <property type="match status" value="1"/>
</dbReference>
<feature type="domain" description="Diacylglycerol glucosyltransferase N-terminal" evidence="6">
    <location>
        <begin position="46"/>
        <end position="211"/>
    </location>
</feature>
<evidence type="ECO:0000259" key="6">
    <source>
        <dbReference type="Pfam" id="PF06925"/>
    </source>
</evidence>
<comment type="subcellular location">
    <subcellularLocation>
        <location evidence="1">Membrane</location>
    </subcellularLocation>
</comment>
<accession>A0ABM6RSB5</accession>
<dbReference type="EMBL" id="CP019454">
    <property type="protein sequence ID" value="AUW94208.1"/>
    <property type="molecule type" value="Genomic_DNA"/>
</dbReference>
<organism evidence="7 8">
    <name type="scientific">Sulfobacillus thermotolerans</name>
    <dbReference type="NCBI Taxonomy" id="338644"/>
    <lineage>
        <taxon>Bacteria</taxon>
        <taxon>Bacillati</taxon>
        <taxon>Bacillota</taxon>
        <taxon>Clostridia</taxon>
        <taxon>Eubacteriales</taxon>
        <taxon>Clostridiales Family XVII. Incertae Sedis</taxon>
        <taxon>Sulfobacillus</taxon>
    </lineage>
</organism>
<evidence type="ECO:0000256" key="3">
    <source>
        <dbReference type="ARBA" id="ARBA00022676"/>
    </source>
</evidence>
<dbReference type="SUPFAM" id="SSF53756">
    <property type="entry name" value="UDP-Glycosyltransferase/glycogen phosphorylase"/>
    <property type="match status" value="1"/>
</dbReference>
<evidence type="ECO:0000256" key="1">
    <source>
        <dbReference type="ARBA" id="ARBA00004370"/>
    </source>
</evidence>
<dbReference type="InterPro" id="IPR009695">
    <property type="entry name" value="Diacylglyc_glucosyltr_N"/>
</dbReference>
<comment type="similarity">
    <text evidence="2">Belongs to the glycosyltransferase 28 family.</text>
</comment>
<keyword evidence="3" id="KW-0328">Glycosyltransferase</keyword>
<reference evidence="7 8" key="1">
    <citation type="journal article" date="2019" name="Sci. Rep.">
        <title>Sulfobacillus thermotolerans: new insights into resistance and metabolic capacities of acidophilic chemolithotrophs.</title>
        <authorList>
            <person name="Panyushkina A.E."/>
            <person name="Babenko V.V."/>
            <person name="Nikitina A.S."/>
            <person name="Selezneva O.V."/>
            <person name="Tsaplina I.A."/>
            <person name="Letarova M.A."/>
            <person name="Kostryukova E.S."/>
            <person name="Letarov A.V."/>
        </authorList>
    </citation>
    <scope>NUCLEOTIDE SEQUENCE [LARGE SCALE GENOMIC DNA]</scope>
    <source>
        <strain evidence="7 8">Kr1</strain>
    </source>
</reference>
<dbReference type="InterPro" id="IPR050519">
    <property type="entry name" value="Glycosyltransf_28_UgtP"/>
</dbReference>
<keyword evidence="8" id="KW-1185">Reference proteome</keyword>
<dbReference type="PANTHER" id="PTHR43025">
    <property type="entry name" value="MONOGALACTOSYLDIACYLGLYCEROL SYNTHASE"/>
    <property type="match status" value="1"/>
</dbReference>
<keyword evidence="4" id="KW-0808">Transferase</keyword>
<sequence length="411" mass="45847">MDMVPASGQDLKQSSDWIDWLATHHDATLSLHPEVMILAARYGDGHLRAAKAVALQLLLMDSQISLGILDYYRFVNPGLDNLIRWGYLTSVKRAPSLWRWFYMSTQSIDPMSHTQRMINHIGMRRFYTALKDAPPKLIVSTYPTAAGVVSTLKQQGKLDAINFVVMTDYSVHSQWIHPAVDMYFVGSEDMRNELLDRKVPDSKIMVSGIPVDERFQEEVDIERVKASLNVDATLPILLFMGGAYMPIGEYVQVLKILDQVRVPHTTIVIAGHEAVRMNLAKQYLPQAANPMVVLGYVNNVHELMAISSLLISKAGGLTTTESLCRGLPTIIYRPIPGQEDANAEFLVRNGAGRRAHSEEDLGEIVTHLLEHPWELKSMAHQARALGHADAAQIVAQQIYLALQNEEAHAPA</sequence>
<evidence type="ECO:0000313" key="7">
    <source>
        <dbReference type="EMBL" id="AUW94208.1"/>
    </source>
</evidence>
<dbReference type="Pfam" id="PF06925">
    <property type="entry name" value="MGDG_synth"/>
    <property type="match status" value="1"/>
</dbReference>
<dbReference type="Pfam" id="PF04101">
    <property type="entry name" value="Glyco_tran_28_C"/>
    <property type="match status" value="1"/>
</dbReference>
<dbReference type="Proteomes" id="UP000325292">
    <property type="component" value="Chromosome"/>
</dbReference>
<dbReference type="Gene3D" id="3.40.50.2000">
    <property type="entry name" value="Glycogen Phosphorylase B"/>
    <property type="match status" value="1"/>
</dbReference>
<evidence type="ECO:0000259" key="5">
    <source>
        <dbReference type="Pfam" id="PF04101"/>
    </source>
</evidence>
<dbReference type="InterPro" id="IPR007235">
    <property type="entry name" value="Glyco_trans_28_C"/>
</dbReference>
<evidence type="ECO:0000256" key="4">
    <source>
        <dbReference type="ARBA" id="ARBA00022679"/>
    </source>
</evidence>
<evidence type="ECO:0000256" key="2">
    <source>
        <dbReference type="ARBA" id="ARBA00006962"/>
    </source>
</evidence>
<gene>
    <name evidence="7" type="ORF">BXT84_09820</name>
</gene>
<feature type="domain" description="Glycosyl transferase family 28 C-terminal" evidence="5">
    <location>
        <begin position="280"/>
        <end position="392"/>
    </location>
</feature>
<evidence type="ECO:0000313" key="8">
    <source>
        <dbReference type="Proteomes" id="UP000325292"/>
    </source>
</evidence>
<name>A0ABM6RSB5_9FIRM</name>
<proteinExistence type="inferred from homology"/>
<protein>
    <submittedName>
        <fullName evidence="7">Galactosyldiacylglycerol synthase</fullName>
    </submittedName>
</protein>